<dbReference type="InterPro" id="IPR016161">
    <property type="entry name" value="Ald_DH/histidinol_DH"/>
</dbReference>
<feature type="domain" description="Aldehyde dehydrogenase" evidence="2">
    <location>
        <begin position="10"/>
        <end position="265"/>
    </location>
</feature>
<evidence type="ECO:0000256" key="1">
    <source>
        <dbReference type="ARBA" id="ARBA00023002"/>
    </source>
</evidence>
<keyword evidence="1" id="KW-0560">Oxidoreductase</keyword>
<dbReference type="InterPro" id="IPR016162">
    <property type="entry name" value="Ald_DH_N"/>
</dbReference>
<evidence type="ECO:0000313" key="4">
    <source>
        <dbReference type="Proteomes" id="UP000303581"/>
    </source>
</evidence>
<evidence type="ECO:0000313" key="3">
    <source>
        <dbReference type="EMBL" id="GCL69229.1"/>
    </source>
</evidence>
<keyword evidence="4" id="KW-1185">Reference proteome</keyword>
<reference evidence="3 4" key="1">
    <citation type="submission" date="2019-03" db="EMBL/GenBank/DDBJ databases">
        <title>Draft genome sequences of two Veillonella tobetsuensis clinical isolates from intraoperative bronchial fluids of elderly patients with pulmonary carcinoma.</title>
        <authorList>
            <person name="Akiyama T."/>
        </authorList>
    </citation>
    <scope>NUCLEOTIDE SEQUENCE [LARGE SCALE GENOMIC DNA]</scope>
    <source>
        <strain evidence="3 4">PAGU 1579</strain>
    </source>
</reference>
<dbReference type="AlphaFoldDB" id="A0A480B571"/>
<dbReference type="Pfam" id="PF00171">
    <property type="entry name" value="Aldedh"/>
    <property type="match status" value="1"/>
</dbReference>
<dbReference type="InterPro" id="IPR015590">
    <property type="entry name" value="Aldehyde_DH_dom"/>
</dbReference>
<dbReference type="EMBL" id="BJCR01000028">
    <property type="protein sequence ID" value="GCL69229.1"/>
    <property type="molecule type" value="Genomic_DNA"/>
</dbReference>
<organism evidence="3 4">
    <name type="scientific">Veillonella tobetsuensis</name>
    <dbReference type="NCBI Taxonomy" id="1110546"/>
    <lineage>
        <taxon>Bacteria</taxon>
        <taxon>Bacillati</taxon>
        <taxon>Bacillota</taxon>
        <taxon>Negativicutes</taxon>
        <taxon>Veillonellales</taxon>
        <taxon>Veillonellaceae</taxon>
        <taxon>Veillonella</taxon>
    </lineage>
</organism>
<dbReference type="Gene3D" id="3.40.309.10">
    <property type="entry name" value="Aldehyde Dehydrogenase, Chain A, domain 2"/>
    <property type="match status" value="1"/>
</dbReference>
<dbReference type="GO" id="GO:0016620">
    <property type="term" value="F:oxidoreductase activity, acting on the aldehyde or oxo group of donors, NAD or NADP as acceptor"/>
    <property type="evidence" value="ECO:0007669"/>
    <property type="project" value="InterPro"/>
</dbReference>
<proteinExistence type="predicted"/>
<protein>
    <submittedName>
        <fullName evidence="3">Aldehyde dehydrogenase</fullName>
    </submittedName>
</protein>
<gene>
    <name evidence="3" type="ORF">PAGU1579_09980</name>
</gene>
<dbReference type="NCBIfam" id="NF011927">
    <property type="entry name" value="PRK15398.1"/>
    <property type="match status" value="1"/>
</dbReference>
<dbReference type="InterPro" id="IPR016163">
    <property type="entry name" value="Ald_DH_C"/>
</dbReference>
<name>A0A480B571_9FIRM</name>
<dbReference type="SUPFAM" id="SSF53720">
    <property type="entry name" value="ALDH-like"/>
    <property type="match status" value="1"/>
</dbReference>
<sequence>MKTQWGVFSSVTQVVHAAKEAFHVYRRVSLRERKQMIQAIREGLYSYSHEFATLACQETGMGKVADKIIKIKLALEETPGPEDLQTHTTQGEGGIVFSEPYPYGVVCAIHPSTNPCETLINNTISILSAGNVAIHCPHPRAMEVSKYITKIINQIIMDKFGICNLVTTVDSCSLSYIKEIMNHPDVELILSTGGSDAAKCALSCGKKVISAGPANPTFIVDETADVERAAYCIHKGASFDYNITCTSEKNIVVVQDILPQFRAALECLNVYYVDSISEMLQLSKILLTEDLEVNRQYGGKSADTILKDAGIVTDRSYDLIAVETVRIHPFVTKELLAPLITIVKARDFDYALQIGIEAEQGCHHTAGIHSSNSERLRRAAKAFGTAIFVKNGCSLDGIGICGVGATSFTIANITGEGTVTAKDLVRKRRCVCVETLSSYA</sequence>
<accession>A0A480B571</accession>
<comment type="caution">
    <text evidence="3">The sequence shown here is derived from an EMBL/GenBank/DDBJ whole genome shotgun (WGS) entry which is preliminary data.</text>
</comment>
<dbReference type="Gene3D" id="3.40.605.10">
    <property type="entry name" value="Aldehyde Dehydrogenase, Chain A, domain 1"/>
    <property type="match status" value="1"/>
</dbReference>
<dbReference type="RefSeq" id="WP_137661957.1">
    <property type="nucleotide sequence ID" value="NZ_BJCR01000028.1"/>
</dbReference>
<dbReference type="PANTHER" id="PTHR11699">
    <property type="entry name" value="ALDEHYDE DEHYDROGENASE-RELATED"/>
    <property type="match status" value="1"/>
</dbReference>
<dbReference type="Proteomes" id="UP000303581">
    <property type="component" value="Unassembled WGS sequence"/>
</dbReference>
<evidence type="ECO:0000259" key="2">
    <source>
        <dbReference type="Pfam" id="PF00171"/>
    </source>
</evidence>